<feature type="transmembrane region" description="Helical" evidence="1">
    <location>
        <begin position="160"/>
        <end position="183"/>
    </location>
</feature>
<dbReference type="InterPro" id="IPR032623">
    <property type="entry name" value="FecR_N"/>
</dbReference>
<sequence length="186" mass="20908">MSIQLSSFPALPARQTDVPLSLHGESLRRGLVKLSRRTQQVFLLSRLDGASYADIASLLNIDVTLVEQAMVRVLQHSRRQVAADEASAVDPVCEQASRWYVHLQSPHATASQRIEFRHWLDAAPAHLTAFESTERLWRQLQAPAAIMGASGWHRRKRRSYLFWCMATAFLCSLLVTAEAFAVFGHV</sequence>
<reference evidence="4 5" key="1">
    <citation type="submission" date="2020-08" db="EMBL/GenBank/DDBJ databases">
        <title>Putative novel bacterial strains isolated from necrotic wheat leaf tissues caused by Xanthomonas translucens.</title>
        <authorList>
            <person name="Tambong J.T."/>
        </authorList>
    </citation>
    <scope>NUCLEOTIDE SEQUENCE [LARGE SCALE GENOMIC DNA]</scope>
    <source>
        <strain evidence="4 5">DOAB 1069</strain>
    </source>
</reference>
<keyword evidence="1" id="KW-0812">Transmembrane</keyword>
<dbReference type="InterPro" id="IPR036388">
    <property type="entry name" value="WH-like_DNA-bd_sf"/>
</dbReference>
<protein>
    <submittedName>
        <fullName evidence="4">DUF4880 domain-containing protein</fullName>
    </submittedName>
</protein>
<dbReference type="Proteomes" id="UP000651852">
    <property type="component" value="Unassembled WGS sequence"/>
</dbReference>
<organism evidence="4 5">
    <name type="scientific">Pseudomonas folii</name>
    <dbReference type="NCBI Taxonomy" id="2762593"/>
    <lineage>
        <taxon>Bacteria</taxon>
        <taxon>Pseudomonadati</taxon>
        <taxon>Pseudomonadota</taxon>
        <taxon>Gammaproteobacteria</taxon>
        <taxon>Pseudomonadales</taxon>
        <taxon>Pseudomonadaceae</taxon>
        <taxon>Pseudomonas</taxon>
    </lineage>
</organism>
<dbReference type="RefSeq" id="WP_187520929.1">
    <property type="nucleotide sequence ID" value="NZ_JACONW010000020.1"/>
</dbReference>
<dbReference type="SUPFAM" id="SSF88659">
    <property type="entry name" value="Sigma3 and sigma4 domains of RNA polymerase sigma factors"/>
    <property type="match status" value="1"/>
</dbReference>
<dbReference type="EMBL" id="JACONW010000020">
    <property type="protein sequence ID" value="MBC3949505.1"/>
    <property type="molecule type" value="Genomic_DNA"/>
</dbReference>
<evidence type="ECO:0000313" key="5">
    <source>
        <dbReference type="Proteomes" id="UP000651852"/>
    </source>
</evidence>
<comment type="caution">
    <text evidence="4">The sequence shown here is derived from an EMBL/GenBank/DDBJ whole genome shotgun (WGS) entry which is preliminary data.</text>
</comment>
<keyword evidence="1" id="KW-1133">Transmembrane helix</keyword>
<name>A0ABR7AXP6_9PSED</name>
<evidence type="ECO:0000259" key="2">
    <source>
        <dbReference type="Pfam" id="PF08281"/>
    </source>
</evidence>
<keyword evidence="5" id="KW-1185">Reference proteome</keyword>
<evidence type="ECO:0000256" key="1">
    <source>
        <dbReference type="SAM" id="Phobius"/>
    </source>
</evidence>
<feature type="domain" description="RNA polymerase sigma factor 70 region 4 type 2" evidence="2">
    <location>
        <begin position="26"/>
        <end position="76"/>
    </location>
</feature>
<evidence type="ECO:0000313" key="4">
    <source>
        <dbReference type="EMBL" id="MBC3949505.1"/>
    </source>
</evidence>
<dbReference type="Gene3D" id="1.10.10.10">
    <property type="entry name" value="Winged helix-like DNA-binding domain superfamily/Winged helix DNA-binding domain"/>
    <property type="match status" value="1"/>
</dbReference>
<dbReference type="Pfam" id="PF16220">
    <property type="entry name" value="DUF4880"/>
    <property type="match status" value="1"/>
</dbReference>
<accession>A0ABR7AXP6</accession>
<evidence type="ECO:0000259" key="3">
    <source>
        <dbReference type="Pfam" id="PF16220"/>
    </source>
</evidence>
<keyword evidence="1" id="KW-0472">Membrane</keyword>
<gene>
    <name evidence="4" type="ORF">H8S59_06975</name>
</gene>
<dbReference type="InterPro" id="IPR013249">
    <property type="entry name" value="RNA_pol_sigma70_r4_t2"/>
</dbReference>
<proteinExistence type="predicted"/>
<dbReference type="InterPro" id="IPR013324">
    <property type="entry name" value="RNA_pol_sigma_r3/r4-like"/>
</dbReference>
<feature type="domain" description="FecR N-terminal" evidence="3">
    <location>
        <begin position="94"/>
        <end position="136"/>
    </location>
</feature>
<dbReference type="Pfam" id="PF08281">
    <property type="entry name" value="Sigma70_r4_2"/>
    <property type="match status" value="1"/>
</dbReference>